<proteinExistence type="predicted"/>
<dbReference type="Proteomes" id="UP000317158">
    <property type="component" value="Unassembled WGS sequence"/>
</dbReference>
<dbReference type="Pfam" id="PF04851">
    <property type="entry name" value="ResIII"/>
    <property type="match status" value="1"/>
</dbReference>
<dbReference type="EMBL" id="RXIF01000003">
    <property type="protein sequence ID" value="RZN65250.1"/>
    <property type="molecule type" value="Genomic_DNA"/>
</dbReference>
<dbReference type="GO" id="GO:0005524">
    <property type="term" value="F:ATP binding"/>
    <property type="evidence" value="ECO:0007669"/>
    <property type="project" value="InterPro"/>
</dbReference>
<dbReference type="GO" id="GO:0005829">
    <property type="term" value="C:cytosol"/>
    <property type="evidence" value="ECO:0007669"/>
    <property type="project" value="TreeGrafter"/>
</dbReference>
<feature type="coiled-coil region" evidence="1">
    <location>
        <begin position="209"/>
        <end position="236"/>
    </location>
</feature>
<dbReference type="InterPro" id="IPR027417">
    <property type="entry name" value="P-loop_NTPase"/>
</dbReference>
<dbReference type="PANTHER" id="PTHR47396:SF1">
    <property type="entry name" value="ATP-DEPENDENT HELICASE IRC3-RELATED"/>
    <property type="match status" value="1"/>
</dbReference>
<name>A0A520KTH9_METT2</name>
<accession>A0A520KTH9</accession>
<protein>
    <submittedName>
        <fullName evidence="4">Uncharacterized protein</fullName>
    </submittedName>
</protein>
<evidence type="ECO:0000259" key="2">
    <source>
        <dbReference type="Pfam" id="PF04851"/>
    </source>
</evidence>
<comment type="caution">
    <text evidence="4">The sequence shown here is derived from an EMBL/GenBank/DDBJ whole genome shotgun (WGS) entry which is preliminary data.</text>
</comment>
<evidence type="ECO:0000313" key="4">
    <source>
        <dbReference type="EMBL" id="RZN65250.1"/>
    </source>
</evidence>
<dbReference type="SUPFAM" id="SSF52540">
    <property type="entry name" value="P-loop containing nucleoside triphosphate hydrolases"/>
    <property type="match status" value="1"/>
</dbReference>
<dbReference type="InterPro" id="IPR050742">
    <property type="entry name" value="Helicase_Restrict-Modif_Enz"/>
</dbReference>
<feature type="domain" description="Type III restriction enzyme C-terminal endonuclease" evidence="3">
    <location>
        <begin position="719"/>
        <end position="809"/>
    </location>
</feature>
<dbReference type="PANTHER" id="PTHR47396">
    <property type="entry name" value="TYPE I RESTRICTION ENZYME ECOKI R PROTEIN"/>
    <property type="match status" value="1"/>
</dbReference>
<evidence type="ECO:0000313" key="5">
    <source>
        <dbReference type="Proteomes" id="UP000317158"/>
    </source>
</evidence>
<gene>
    <name evidence="4" type="ORF">EF806_01655</name>
</gene>
<dbReference type="GO" id="GO:0003677">
    <property type="term" value="F:DNA binding"/>
    <property type="evidence" value="ECO:0007669"/>
    <property type="project" value="InterPro"/>
</dbReference>
<dbReference type="InterPro" id="IPR006935">
    <property type="entry name" value="Helicase/UvrB_N"/>
</dbReference>
<sequence length="847" mass="99494">MKPTELLHPDQRRPSKAYLSNELRKAVYAWREEGYPKVTPTTKRLLQFWFEEDHLLEKEPFQFWFCQREAIETLIYVYEVMKKRNFIDMARDFGAGPIQGYDPSYDQYPLYAFKMATGSGKTYVMALNIVWQYFNHKKENKDDYTSKYLLIAGEKNVIYDRLSRDFKDGRIFRELPLIPPEWSEEFNLKVILKEDPIHIIPEAVLFLTNIQQLEERKNKKEEVEEYVDDVLVLEEAKRHDIYQENRIKEVLTSCPNIMILKDEAHHIYSFEKAWKKILLELNRNLTSQYGKGINMELDFTATPKTETGALFPWIIVDFSLKEAIEMNIVKLPLKGLVKGAEEIASKKTVERYRAWIDAGIRRWREYKDKLKPLSKKPVLFFQCPENEEADEIYGYLNSIPDLKDKVLLIHTDSTGEVKKADLPKAREFAKTIDDPDPEKNPYEAIVSTMMLNEGWDVRNVNVIVGLRSYTSKRKVLPEQVIGRGLRKMFPDEDASVDKSINVLEVIGPPGLMDILEELENQEGIKFADFDTGRSPNLTTIFVDENKLDKDIEIPILSPRIFIREFQLEGSEVDKLPLLAIPLENKILEMEYVAVDMLKGMEVIKRKWDLPVPQDSKSVIAYYTDQILKQLKIGGAFATFYPLVKRYVIEKLFDKEIDLDDPRVLYKLSSPDVQEKLIKLFVDAFKDMTFVEREPEKGDFIKLSDTRPFVWSKMVYPANRCIFNYVHCDNNFEVEFAKFLDRAEDVDAFSKNSSKIGLFVEYRNSGRNLKLYYPDFIILTNKGEYLIIETKGREDVDVVHKDRRIKLWCEDATKLTKDKWSFKRIDQKDFERYRFRSIEELISTLKDE</sequence>
<dbReference type="InterPro" id="IPR045572">
    <property type="entry name" value="RE_endonuc_C"/>
</dbReference>
<dbReference type="Gene3D" id="3.40.50.300">
    <property type="entry name" value="P-loop containing nucleotide triphosphate hydrolases"/>
    <property type="match status" value="2"/>
</dbReference>
<dbReference type="Pfam" id="PF19778">
    <property type="entry name" value="RE_endonuc"/>
    <property type="match status" value="1"/>
</dbReference>
<evidence type="ECO:0000256" key="1">
    <source>
        <dbReference type="SAM" id="Coils"/>
    </source>
</evidence>
<feature type="domain" description="Helicase/UvrB N-terminal" evidence="2">
    <location>
        <begin position="67"/>
        <end position="304"/>
    </location>
</feature>
<organism evidence="4 5">
    <name type="scientific">Methanoliparum thermophilum</name>
    <dbReference type="NCBI Taxonomy" id="2491083"/>
    <lineage>
        <taxon>Archaea</taxon>
        <taxon>Methanobacteriati</taxon>
        <taxon>Methanobacteriota</taxon>
        <taxon>Candidatus Methanoliparia</taxon>
        <taxon>Candidatus Methanoliparales</taxon>
        <taxon>Candidatus Methanoliparaceae</taxon>
        <taxon>Candidatus Methanoliparum</taxon>
    </lineage>
</organism>
<keyword evidence="1" id="KW-0175">Coiled coil</keyword>
<dbReference type="AlphaFoldDB" id="A0A520KTH9"/>
<dbReference type="GO" id="GO:0016787">
    <property type="term" value="F:hydrolase activity"/>
    <property type="evidence" value="ECO:0007669"/>
    <property type="project" value="InterPro"/>
</dbReference>
<reference evidence="4 5" key="1">
    <citation type="journal article" date="2019" name="Nat. Microbiol.">
        <title>Wide diversity of methane and short-chain alkane metabolisms in uncultured archaea.</title>
        <authorList>
            <person name="Borrel G."/>
            <person name="Adam P.S."/>
            <person name="McKay L.J."/>
            <person name="Chen L.X."/>
            <person name="Sierra-Garcia I.N."/>
            <person name="Sieber C.M."/>
            <person name="Letourneur Q."/>
            <person name="Ghozlane A."/>
            <person name="Andersen G.L."/>
            <person name="Li W.J."/>
            <person name="Hallam S.J."/>
            <person name="Muyzer G."/>
            <person name="de Oliveira V.M."/>
            <person name="Inskeep W.P."/>
            <person name="Banfield J.F."/>
            <person name="Gribaldo S."/>
        </authorList>
    </citation>
    <scope>NUCLEOTIDE SEQUENCE [LARGE SCALE GENOMIC DNA]</scope>
    <source>
        <strain evidence="4">NM1a</strain>
    </source>
</reference>
<evidence type="ECO:0000259" key="3">
    <source>
        <dbReference type="Pfam" id="PF19778"/>
    </source>
</evidence>